<dbReference type="PANTHER" id="PTHR36966">
    <property type="entry name" value="REP-ASSOCIATED TYROSINE TRANSPOSASE"/>
    <property type="match status" value="1"/>
</dbReference>
<evidence type="ECO:0000313" key="2">
    <source>
        <dbReference type="EMBL" id="TKJ40808.1"/>
    </source>
</evidence>
<comment type="caution">
    <text evidence="2">The sequence shown here is derived from an EMBL/GenBank/DDBJ whole genome shotgun (WGS) entry which is preliminary data.</text>
</comment>
<dbReference type="GO" id="GO:0004803">
    <property type="term" value="F:transposase activity"/>
    <property type="evidence" value="ECO:0007669"/>
    <property type="project" value="InterPro"/>
</dbReference>
<dbReference type="PANTHER" id="PTHR36966:SF1">
    <property type="entry name" value="REP-ASSOCIATED TYROSINE TRANSPOSASE"/>
    <property type="match status" value="1"/>
</dbReference>
<dbReference type="AlphaFoldDB" id="A0A532V0V9"/>
<dbReference type="InterPro" id="IPR002686">
    <property type="entry name" value="Transposase_17"/>
</dbReference>
<gene>
    <name evidence="2" type="ORF">CEE37_07540</name>
</gene>
<feature type="domain" description="Transposase IS200-like" evidence="1">
    <location>
        <begin position="21"/>
        <end position="136"/>
    </location>
</feature>
<dbReference type="InterPro" id="IPR052715">
    <property type="entry name" value="RAYT_transposase"/>
</dbReference>
<dbReference type="Pfam" id="PF01797">
    <property type="entry name" value="Y1_Tnp"/>
    <property type="match status" value="1"/>
</dbReference>
<sequence length="160" mass="19018">MKNNISPRRPNSLRLPGFDYSCNATYFLTISTKGKQQVFDNSLKRSIINKTAIDNSDLIGLDLIAICVMPDHIHIIIHNPGERPIGDFVRNYKSNVYHYFRKEHNVEKSFWQRYYYDHIIRDDRDFKEKFQYVLENPVKEGLTSQECDPDYVYVNQNFMI</sequence>
<dbReference type="InterPro" id="IPR036515">
    <property type="entry name" value="Transposase_17_sf"/>
</dbReference>
<evidence type="ECO:0000313" key="3">
    <source>
        <dbReference type="Proteomes" id="UP000319619"/>
    </source>
</evidence>
<dbReference type="GO" id="GO:0006313">
    <property type="term" value="P:DNA transposition"/>
    <property type="evidence" value="ECO:0007669"/>
    <property type="project" value="InterPro"/>
</dbReference>
<reference evidence="2 3" key="1">
    <citation type="submission" date="2017-06" db="EMBL/GenBank/DDBJ databases">
        <title>Novel microbial phyla capable of carbon fixation and sulfur reduction in deep-sea sediments.</title>
        <authorList>
            <person name="Huang J."/>
            <person name="Baker B."/>
            <person name="Wang Y."/>
        </authorList>
    </citation>
    <scope>NUCLEOTIDE SEQUENCE [LARGE SCALE GENOMIC DNA]</scope>
    <source>
        <strain evidence="2">B3_LCP</strain>
    </source>
</reference>
<protein>
    <recommendedName>
        <fullName evidence="1">Transposase IS200-like domain-containing protein</fullName>
    </recommendedName>
</protein>
<dbReference type="Proteomes" id="UP000319619">
    <property type="component" value="Unassembled WGS sequence"/>
</dbReference>
<dbReference type="Gene3D" id="3.30.70.1290">
    <property type="entry name" value="Transposase IS200-like"/>
    <property type="match status" value="1"/>
</dbReference>
<dbReference type="EMBL" id="NJBN01000004">
    <property type="protein sequence ID" value="TKJ40808.1"/>
    <property type="molecule type" value="Genomic_DNA"/>
</dbReference>
<proteinExistence type="predicted"/>
<dbReference type="GO" id="GO:0043565">
    <property type="term" value="F:sequence-specific DNA binding"/>
    <property type="evidence" value="ECO:0007669"/>
    <property type="project" value="TreeGrafter"/>
</dbReference>
<dbReference type="NCBIfam" id="NF047646">
    <property type="entry name" value="REP_Tyr_transpos"/>
    <property type="match status" value="1"/>
</dbReference>
<organism evidence="2 3">
    <name type="scientific">candidate division LCP-89 bacterium B3_LCP</name>
    <dbReference type="NCBI Taxonomy" id="2012998"/>
    <lineage>
        <taxon>Bacteria</taxon>
        <taxon>Pseudomonadati</taxon>
        <taxon>Bacteria division LCP-89</taxon>
    </lineage>
</organism>
<accession>A0A532V0V9</accession>
<name>A0A532V0V9_UNCL8</name>
<dbReference type="SMART" id="SM01321">
    <property type="entry name" value="Y1_Tnp"/>
    <property type="match status" value="1"/>
</dbReference>
<evidence type="ECO:0000259" key="1">
    <source>
        <dbReference type="SMART" id="SM01321"/>
    </source>
</evidence>
<dbReference type="SUPFAM" id="SSF143422">
    <property type="entry name" value="Transposase IS200-like"/>
    <property type="match status" value="1"/>
</dbReference>